<dbReference type="Proteomes" id="UP000001285">
    <property type="component" value="Chromosome"/>
</dbReference>
<dbReference type="PANTHER" id="PTHR32319:SF0">
    <property type="entry name" value="BACTERIAL HEMOLYSIN-LIKE PROTEIN"/>
    <property type="match status" value="1"/>
</dbReference>
<dbReference type="GO" id="GO:0008168">
    <property type="term" value="F:methyltransferase activity"/>
    <property type="evidence" value="ECO:0007669"/>
    <property type="project" value="InterPro"/>
</dbReference>
<feature type="domain" description="RNA-binding S4" evidence="4">
    <location>
        <begin position="14"/>
        <end position="80"/>
    </location>
</feature>
<dbReference type="eggNOG" id="COG1189">
    <property type="taxonomic scope" value="Bacteria"/>
</dbReference>
<comment type="similarity">
    <text evidence="2">Belongs to the TlyA family.</text>
</comment>
<evidence type="ECO:0000259" key="4">
    <source>
        <dbReference type="SMART" id="SM00363"/>
    </source>
</evidence>
<dbReference type="NCBIfam" id="TIGR00478">
    <property type="entry name" value="tly"/>
    <property type="match status" value="1"/>
</dbReference>
<accession>G2KWA8</accession>
<keyword evidence="6" id="KW-1185">Reference proteome</keyword>
<dbReference type="InterPro" id="IPR002877">
    <property type="entry name" value="RNA_MeTrfase_FtsJ_dom"/>
</dbReference>
<evidence type="ECO:0000313" key="6">
    <source>
        <dbReference type="Proteomes" id="UP000001285"/>
    </source>
</evidence>
<evidence type="ECO:0000256" key="3">
    <source>
        <dbReference type="PROSITE-ProRule" id="PRU00182"/>
    </source>
</evidence>
<evidence type="ECO:0000256" key="1">
    <source>
        <dbReference type="ARBA" id="ARBA00022884"/>
    </source>
</evidence>
<dbReference type="Gene3D" id="3.40.50.150">
    <property type="entry name" value="Vaccinia Virus protein VP39"/>
    <property type="match status" value="1"/>
</dbReference>
<dbReference type="InterPro" id="IPR004538">
    <property type="entry name" value="Hemolysin_A/TlyA"/>
</dbReference>
<dbReference type="InterPro" id="IPR047048">
    <property type="entry name" value="TlyA"/>
</dbReference>
<evidence type="ECO:0000313" key="5">
    <source>
        <dbReference type="EMBL" id="AEN99084.1"/>
    </source>
</evidence>
<dbReference type="KEGG" id="lsn:LSA_06610"/>
<dbReference type="CDD" id="cd02440">
    <property type="entry name" value="AdoMet_MTases"/>
    <property type="match status" value="1"/>
</dbReference>
<proteinExistence type="inferred from homology"/>
<gene>
    <name evidence="5" type="primary">yqxC</name>
    <name evidence="5" type="ordered locus">LSA_06610</name>
</gene>
<protein>
    <submittedName>
        <fullName evidence="5">Uncharacterized protein yqxC</fullName>
    </submittedName>
</protein>
<dbReference type="InterPro" id="IPR029063">
    <property type="entry name" value="SAM-dependent_MTases_sf"/>
</dbReference>
<dbReference type="SUPFAM" id="SSF55174">
    <property type="entry name" value="Alpha-L RNA-binding motif"/>
    <property type="match status" value="1"/>
</dbReference>
<dbReference type="Gene3D" id="3.10.290.10">
    <property type="entry name" value="RNA-binding S4 domain"/>
    <property type="match status" value="1"/>
</dbReference>
<keyword evidence="1 3" id="KW-0694">RNA-binding</keyword>
<dbReference type="InterPro" id="IPR036986">
    <property type="entry name" value="S4_RNA-bd_sf"/>
</dbReference>
<dbReference type="AlphaFoldDB" id="G2KWA8"/>
<dbReference type="SMART" id="SM00363">
    <property type="entry name" value="S4"/>
    <property type="match status" value="1"/>
</dbReference>
<dbReference type="GO" id="GO:0032259">
    <property type="term" value="P:methylation"/>
    <property type="evidence" value="ECO:0007669"/>
    <property type="project" value="InterPro"/>
</dbReference>
<dbReference type="PIRSF" id="PIRSF005578">
    <property type="entry name" value="TlyA"/>
    <property type="match status" value="1"/>
</dbReference>
<dbReference type="SUPFAM" id="SSF53335">
    <property type="entry name" value="S-adenosyl-L-methionine-dependent methyltransferases"/>
    <property type="match status" value="1"/>
</dbReference>
<dbReference type="PROSITE" id="PS50889">
    <property type="entry name" value="S4"/>
    <property type="match status" value="1"/>
</dbReference>
<dbReference type="Pfam" id="PF01728">
    <property type="entry name" value="FtsJ"/>
    <property type="match status" value="1"/>
</dbReference>
<dbReference type="HOGENOM" id="CLU_058015_3_0_9"/>
<name>G2KWA8_FRUST</name>
<dbReference type="GO" id="GO:0003723">
    <property type="term" value="F:RNA binding"/>
    <property type="evidence" value="ECO:0007669"/>
    <property type="project" value="UniProtKB-KW"/>
</dbReference>
<dbReference type="PANTHER" id="PTHR32319">
    <property type="entry name" value="BACTERIAL HEMOLYSIN-LIKE PROTEIN"/>
    <property type="match status" value="1"/>
</dbReference>
<evidence type="ECO:0000256" key="2">
    <source>
        <dbReference type="ARBA" id="ARBA00029460"/>
    </source>
</evidence>
<sequence>MFNLEKDNMAIEKERIDVLLVKQGLFDSREQAKRAVMAGDVLGKNEERLDKPGVKIPVDTKLHLKGNVMPYVSRGGLKLAKALKNFGISVASKTVLDIGSSTGGFTDVMLQNGAKMSYALDVGTNQLVWKLRTDPRVHVMENTNFRYSKPEDFSDGLPDFASIDVSFISLHLILPPLKNILKPEGEVVALIKPQFEAGKENVGKHGIVRDSKVHNEVINKVIGFAIDSGFSVLGLDFSPIKGGEGNVEFLIHLKSTEKPSINPNVSVKEVQDRAYKNLNN</sequence>
<dbReference type="STRING" id="714313.LSA_06610"/>
<reference evidence="5 6" key="1">
    <citation type="journal article" date="2011" name="Microb. Cell Fact.">
        <title>Genomic analysis reveals Lactobacillus sanfranciscensis as stable element in traditional sourdoughs.</title>
        <authorList>
            <person name="Vogel R.F."/>
            <person name="Pavlovic M."/>
            <person name="Ehrmann M.A."/>
            <person name="Wiezer A."/>
            <person name="Liesegang H."/>
            <person name="Offschanka S."/>
            <person name="Voget S."/>
            <person name="Angelov A."/>
            <person name="Bocker G."/>
            <person name="Liebl W."/>
        </authorList>
    </citation>
    <scope>NUCLEOTIDE SEQUENCE [LARGE SCALE GENOMIC DNA]</scope>
    <source>
        <strain evidence="5 6">TMW 1.1304</strain>
    </source>
</reference>
<dbReference type="CDD" id="cd00165">
    <property type="entry name" value="S4"/>
    <property type="match status" value="1"/>
</dbReference>
<dbReference type="InterPro" id="IPR002942">
    <property type="entry name" value="S4_RNA-bd"/>
</dbReference>
<organism evidence="5 6">
    <name type="scientific">Fructilactobacillus sanfranciscensis (strain TMW 1.1304)</name>
    <name type="common">Lactobacillus sanfranciscensis</name>
    <dbReference type="NCBI Taxonomy" id="714313"/>
    <lineage>
        <taxon>Bacteria</taxon>
        <taxon>Bacillati</taxon>
        <taxon>Bacillota</taxon>
        <taxon>Bacilli</taxon>
        <taxon>Lactobacillales</taxon>
        <taxon>Lactobacillaceae</taxon>
        <taxon>Fructilactobacillus</taxon>
    </lineage>
</organism>
<dbReference type="EMBL" id="CP002461">
    <property type="protein sequence ID" value="AEN99084.1"/>
    <property type="molecule type" value="Genomic_DNA"/>
</dbReference>